<comment type="caution">
    <text evidence="1">The sequence shown here is derived from an EMBL/GenBank/DDBJ whole genome shotgun (WGS) entry which is preliminary data.</text>
</comment>
<reference evidence="1 2" key="1">
    <citation type="journal article" date="2019" name="Int. J. Syst. Evol. Microbiol.">
        <title>The Global Catalogue of Microorganisms (GCM) 10K type strain sequencing project: providing services to taxonomists for standard genome sequencing and annotation.</title>
        <authorList>
            <consortium name="The Broad Institute Genomics Platform"/>
            <consortium name="The Broad Institute Genome Sequencing Center for Infectious Disease"/>
            <person name="Wu L."/>
            <person name="Ma J."/>
        </authorList>
    </citation>
    <scope>NUCLEOTIDE SEQUENCE [LARGE SCALE GENOMIC DNA]</scope>
    <source>
        <strain evidence="1 2">JCM 12662</strain>
    </source>
</reference>
<dbReference type="NCBIfam" id="NF005994">
    <property type="entry name" value="PRK08118.1"/>
    <property type="match status" value="1"/>
</dbReference>
<dbReference type="Proteomes" id="UP001501166">
    <property type="component" value="Unassembled WGS sequence"/>
</dbReference>
<dbReference type="EMBL" id="BAAACW010000149">
    <property type="protein sequence ID" value="GAA0370439.1"/>
    <property type="molecule type" value="Genomic_DNA"/>
</dbReference>
<dbReference type="SUPFAM" id="SSF52540">
    <property type="entry name" value="P-loop containing nucleoside triphosphate hydrolases"/>
    <property type="match status" value="1"/>
</dbReference>
<sequence>MKKISIIGSPGSGKSTLARELASITHLPVYHLDRLMWKPNWQMVDRETQISLQKEIVAHDEWIIDGNYGATMAIRLQESDFIIFLDFKRQICVYRAFKRYLQYRHKTRPDMIEGNKERLDWNFFNYIWNFPKHNRPAIIEHLTHLDNKTIYQLTSKREVKRFLNQLRKDFENESLDNQ</sequence>
<evidence type="ECO:0000313" key="2">
    <source>
        <dbReference type="Proteomes" id="UP001501166"/>
    </source>
</evidence>
<keyword evidence="2" id="KW-1185">Reference proteome</keyword>
<protein>
    <submittedName>
        <fullName evidence="1">DNA topology modulation protein</fullName>
    </submittedName>
</protein>
<evidence type="ECO:0000313" key="1">
    <source>
        <dbReference type="EMBL" id="GAA0370439.1"/>
    </source>
</evidence>
<dbReference type="Gene3D" id="3.40.50.300">
    <property type="entry name" value="P-loop containing nucleotide triphosphate hydrolases"/>
    <property type="match status" value="1"/>
</dbReference>
<dbReference type="PANTHER" id="PTHR37816">
    <property type="entry name" value="YALI0E33011P"/>
    <property type="match status" value="1"/>
</dbReference>
<dbReference type="RefSeq" id="WP_343756681.1">
    <property type="nucleotide sequence ID" value="NZ_BAAACW010000149.1"/>
</dbReference>
<name>A0ABN0XQR2_9LACT</name>
<gene>
    <name evidence="1" type="ORF">GCM10008932_22430</name>
</gene>
<dbReference type="InterPro" id="IPR052922">
    <property type="entry name" value="Cytidylate_Kinase-2"/>
</dbReference>
<organism evidence="1 2">
    <name type="scientific">Alkalibacterium iburiense</name>
    <dbReference type="NCBI Taxonomy" id="290589"/>
    <lineage>
        <taxon>Bacteria</taxon>
        <taxon>Bacillati</taxon>
        <taxon>Bacillota</taxon>
        <taxon>Bacilli</taxon>
        <taxon>Lactobacillales</taxon>
        <taxon>Carnobacteriaceae</taxon>
        <taxon>Alkalibacterium</taxon>
    </lineage>
</organism>
<dbReference type="PANTHER" id="PTHR37816:SF3">
    <property type="entry name" value="MODULATES DNA TOPOLOGY"/>
    <property type="match status" value="1"/>
</dbReference>
<proteinExistence type="predicted"/>
<dbReference type="InterPro" id="IPR027417">
    <property type="entry name" value="P-loop_NTPase"/>
</dbReference>
<accession>A0ABN0XQR2</accession>